<organism evidence="4 5">
    <name type="scientific">Dichanthelium oligosanthes</name>
    <dbReference type="NCBI Taxonomy" id="888268"/>
    <lineage>
        <taxon>Eukaryota</taxon>
        <taxon>Viridiplantae</taxon>
        <taxon>Streptophyta</taxon>
        <taxon>Embryophyta</taxon>
        <taxon>Tracheophyta</taxon>
        <taxon>Spermatophyta</taxon>
        <taxon>Magnoliopsida</taxon>
        <taxon>Liliopsida</taxon>
        <taxon>Poales</taxon>
        <taxon>Poaceae</taxon>
        <taxon>PACMAD clade</taxon>
        <taxon>Panicoideae</taxon>
        <taxon>Panicodae</taxon>
        <taxon>Paniceae</taxon>
        <taxon>Dichantheliinae</taxon>
        <taxon>Dichanthelium</taxon>
    </lineage>
</organism>
<evidence type="ECO:0000259" key="3">
    <source>
        <dbReference type="Pfam" id="PF03469"/>
    </source>
</evidence>
<comment type="caution">
    <text evidence="4">The sequence shown here is derived from an EMBL/GenBank/DDBJ whole genome shotgun (WGS) entry which is preliminary data.</text>
</comment>
<evidence type="ECO:0000256" key="2">
    <source>
        <dbReference type="SAM" id="MobiDB-lite"/>
    </source>
</evidence>
<evidence type="ECO:0000313" key="4">
    <source>
        <dbReference type="EMBL" id="OEL26825.1"/>
    </source>
</evidence>
<evidence type="ECO:0000313" key="5">
    <source>
        <dbReference type="Proteomes" id="UP000095767"/>
    </source>
</evidence>
<dbReference type="InterPro" id="IPR005379">
    <property type="entry name" value="FDM1-5/IDN2_XH"/>
</dbReference>
<dbReference type="OrthoDB" id="678151at2759"/>
<feature type="domain" description="Factor of DNA methylation 1-5/IDN2" evidence="3">
    <location>
        <begin position="201"/>
        <end position="328"/>
    </location>
</feature>
<keyword evidence="1" id="KW-0175">Coiled coil</keyword>
<feature type="compositionally biased region" description="Basic and acidic residues" evidence="2">
    <location>
        <begin position="91"/>
        <end position="104"/>
    </location>
</feature>
<reference evidence="4 5" key="1">
    <citation type="submission" date="2016-09" db="EMBL/GenBank/DDBJ databases">
        <title>The draft genome of Dichanthelium oligosanthes: A C3 panicoid grass species.</title>
        <authorList>
            <person name="Studer A.J."/>
            <person name="Schnable J.C."/>
            <person name="Brutnell T.P."/>
        </authorList>
    </citation>
    <scope>NUCLEOTIDE SEQUENCE [LARGE SCALE GENOMIC DNA]</scope>
    <source>
        <strain evidence="5">cv. Kellogg 1175</strain>
        <tissue evidence="4">Leaf</tissue>
    </source>
</reference>
<proteinExistence type="predicted"/>
<gene>
    <name evidence="4" type="ORF">BAE44_0012160</name>
</gene>
<dbReference type="PANTHER" id="PTHR21596:SF55">
    <property type="entry name" value="OS12G0572500 PROTEIN"/>
    <property type="match status" value="1"/>
</dbReference>
<evidence type="ECO:0000256" key="1">
    <source>
        <dbReference type="SAM" id="Coils"/>
    </source>
</evidence>
<dbReference type="PANTHER" id="PTHR21596">
    <property type="entry name" value="RIBONUCLEASE P SUBUNIT P38"/>
    <property type="match status" value="1"/>
</dbReference>
<feature type="region of interest" description="Disordered" evidence="2">
    <location>
        <begin position="91"/>
        <end position="116"/>
    </location>
</feature>
<dbReference type="STRING" id="888268.A0A1E5VNW0"/>
<dbReference type="InterPro" id="IPR045177">
    <property type="entry name" value="FDM1-5/IDN2"/>
</dbReference>
<name>A0A1E5VNW0_9POAL</name>
<feature type="coiled-coil region" evidence="1">
    <location>
        <begin position="54"/>
        <end position="88"/>
    </location>
</feature>
<accession>A0A1E5VNW0</accession>
<dbReference type="GO" id="GO:0080188">
    <property type="term" value="P:gene silencing by siRNA-directed DNA methylation"/>
    <property type="evidence" value="ECO:0007669"/>
    <property type="project" value="InterPro"/>
</dbReference>
<dbReference type="AlphaFoldDB" id="A0A1E5VNW0"/>
<dbReference type="Proteomes" id="UP000095767">
    <property type="component" value="Unassembled WGS sequence"/>
</dbReference>
<dbReference type="Pfam" id="PF03469">
    <property type="entry name" value="XH"/>
    <property type="match status" value="1"/>
</dbReference>
<dbReference type="EMBL" id="LWDX02033914">
    <property type="protein sequence ID" value="OEL26825.1"/>
    <property type="molecule type" value="Genomic_DNA"/>
</dbReference>
<sequence length="337" mass="38312">MASEHGAGLDQGIARLLSGLECDMTVQTGVLKQYAKIYDSVKAFLQEKVKTTHEKQEAERLQELSNKSKELTLEVENLRCVNQLLERESPAEFEGGKDLSREQVADSQVEGKASGNSLTEKRIHHPLWSYTREREREGGGVDCIKGGAANNEPEEELFDQALSNRIIAEDSERRRELSEIRKKLIEVFSDIGHCRLNIRIKMMGEINCKPFLDAPLREHPSDIARDEAAKSCSAWQQKIKDPVWHPYKRITEDGPSEEVLNDEDETLKKLKACGEGIHDAVTEALKEMNEYNQSRRSVVPELWNYKEGRKATILECIEYLGKKAKEQSCKKRKTACP</sequence>
<protein>
    <submittedName>
        <fullName evidence="4">Factor of DNA methylation 1</fullName>
    </submittedName>
</protein>
<keyword evidence="5" id="KW-1185">Reference proteome</keyword>